<reference evidence="3 4" key="1">
    <citation type="journal article" date="2017" name="Infect. Genet. Evol.">
        <title>The new phylogeny of the genus Mycobacterium: The old and the news.</title>
        <authorList>
            <person name="Tortoli E."/>
            <person name="Fedrizzi T."/>
            <person name="Meehan C.J."/>
            <person name="Trovato A."/>
            <person name="Grottola A."/>
            <person name="Giacobazzi E."/>
            <person name="Serpini G.F."/>
            <person name="Tagliazucchi S."/>
            <person name="Fabio A."/>
            <person name="Bettua C."/>
            <person name="Bertorelli R."/>
            <person name="Frascaro F."/>
            <person name="De Sanctis V."/>
            <person name="Pecorari M."/>
            <person name="Jousson O."/>
            <person name="Segata N."/>
            <person name="Cirillo D.M."/>
        </authorList>
    </citation>
    <scope>NUCLEOTIDE SEQUENCE [LARGE SCALE GENOMIC DNA]</scope>
    <source>
        <strain evidence="3 4">CIP1034565</strain>
    </source>
</reference>
<dbReference type="Gene3D" id="3.40.50.970">
    <property type="match status" value="1"/>
</dbReference>
<dbReference type="FunFam" id="3.40.50.970:FF:000037">
    <property type="entry name" value="2-oxoacid:ferredoxin oxidoreductase subunit beta"/>
    <property type="match status" value="1"/>
</dbReference>
<accession>A0A2G5PBE5</accession>
<dbReference type="EMBL" id="PDCN02000008">
    <property type="protein sequence ID" value="PIB75688.1"/>
    <property type="molecule type" value="Genomic_DNA"/>
</dbReference>
<dbReference type="InterPro" id="IPR029061">
    <property type="entry name" value="THDP-binding"/>
</dbReference>
<dbReference type="AlphaFoldDB" id="A0A2G5PBE5"/>
<dbReference type="GO" id="GO:0030976">
    <property type="term" value="F:thiamine pyrophosphate binding"/>
    <property type="evidence" value="ECO:0007669"/>
    <property type="project" value="InterPro"/>
</dbReference>
<comment type="caution">
    <text evidence="3">The sequence shown here is derived from an EMBL/GenBank/DDBJ whole genome shotgun (WGS) entry which is preliminary data.</text>
</comment>
<keyword evidence="4" id="KW-1185">Reference proteome</keyword>
<evidence type="ECO:0000313" key="4">
    <source>
        <dbReference type="Proteomes" id="UP000230551"/>
    </source>
</evidence>
<sequence>MTDLIGAELDLTPVGPSKTAGVPTTDVPQKGKDFTSDQEVRWCPGCGDYVILNTIRNFLPELGLRRENVVFISGIGCSSRFPYYLETYGFHSIHGRAPTIATGLALAREDLSVWVVTGDGDALSIGGNHLIHALRRNVNLTILLFNNRIYGLTKGQYSPTSEIGKVTKSTPMGSVDTPFNPVSLALGSEATFVGRALDSDRAGLTEVLRAAAAHRGAALVEILQDCPIFNDGSFDVLRKEGAEERVIRVSAGQPITFGANDEYCVVRSGFGLDVAKTVDVAAEDIVVHDPAQQDSSYSFALSRLSDQNLDHTVLGVFRQVQRPSYDDQARAQVAAARDAVPHDTASLQSLLRGRDTWTVD</sequence>
<organism evidence="3 4">
    <name type="scientific">Mycolicibacterium brumae</name>
    <dbReference type="NCBI Taxonomy" id="85968"/>
    <lineage>
        <taxon>Bacteria</taxon>
        <taxon>Bacillati</taxon>
        <taxon>Actinomycetota</taxon>
        <taxon>Actinomycetes</taxon>
        <taxon>Mycobacteriales</taxon>
        <taxon>Mycobacteriaceae</taxon>
        <taxon>Mycolicibacterium</taxon>
    </lineage>
</organism>
<dbReference type="InterPro" id="IPR011766">
    <property type="entry name" value="TPP_enzyme_TPP-bd"/>
</dbReference>
<protein>
    <submittedName>
        <fullName evidence="3">2-oxoacid:ferredoxin oxidoreductase subunit beta</fullName>
    </submittedName>
</protein>
<feature type="domain" description="Thiamine pyrophosphate enzyme TPP-binding" evidence="2">
    <location>
        <begin position="75"/>
        <end position="222"/>
    </location>
</feature>
<dbReference type="SUPFAM" id="SSF52518">
    <property type="entry name" value="Thiamin diphosphate-binding fold (THDP-binding)"/>
    <property type="match status" value="1"/>
</dbReference>
<evidence type="ECO:0000256" key="1">
    <source>
        <dbReference type="ARBA" id="ARBA00023002"/>
    </source>
</evidence>
<dbReference type="PANTHER" id="PTHR48084:SF4">
    <property type="entry name" value="2-OXOGLUTARATE OXIDOREDUCTASE SUBUNIT KORB"/>
    <property type="match status" value="1"/>
</dbReference>
<dbReference type="PANTHER" id="PTHR48084">
    <property type="entry name" value="2-OXOGLUTARATE OXIDOREDUCTASE SUBUNIT KORB-RELATED"/>
    <property type="match status" value="1"/>
</dbReference>
<dbReference type="RefSeq" id="WP_090591587.1">
    <property type="nucleotide sequence ID" value="NZ_CP104302.1"/>
</dbReference>
<name>A0A2G5PBE5_9MYCO</name>
<dbReference type="GO" id="GO:0045333">
    <property type="term" value="P:cellular respiration"/>
    <property type="evidence" value="ECO:0007669"/>
    <property type="project" value="UniProtKB-ARBA"/>
</dbReference>
<evidence type="ECO:0000313" key="3">
    <source>
        <dbReference type="EMBL" id="PIB75688.1"/>
    </source>
</evidence>
<dbReference type="InterPro" id="IPR051457">
    <property type="entry name" value="2-oxoacid:Fd_oxidoreductase"/>
</dbReference>
<dbReference type="OrthoDB" id="9775140at2"/>
<gene>
    <name evidence="3" type="ORF">CQY22_008075</name>
</gene>
<dbReference type="Proteomes" id="UP000230551">
    <property type="component" value="Unassembled WGS sequence"/>
</dbReference>
<proteinExistence type="predicted"/>
<dbReference type="GO" id="GO:0000287">
    <property type="term" value="F:magnesium ion binding"/>
    <property type="evidence" value="ECO:0007669"/>
    <property type="project" value="UniProtKB-ARBA"/>
</dbReference>
<keyword evidence="1" id="KW-0560">Oxidoreductase</keyword>
<dbReference type="CDD" id="cd03375">
    <property type="entry name" value="TPP_OGFOR"/>
    <property type="match status" value="1"/>
</dbReference>
<evidence type="ECO:0000259" key="2">
    <source>
        <dbReference type="Pfam" id="PF02775"/>
    </source>
</evidence>
<dbReference type="STRING" id="85968.GCA_900073015_03162"/>
<dbReference type="Pfam" id="PF02775">
    <property type="entry name" value="TPP_enzyme_C"/>
    <property type="match status" value="1"/>
</dbReference>
<dbReference type="GO" id="GO:0016625">
    <property type="term" value="F:oxidoreductase activity, acting on the aldehyde or oxo group of donors, iron-sulfur protein as acceptor"/>
    <property type="evidence" value="ECO:0007669"/>
    <property type="project" value="UniProtKB-ARBA"/>
</dbReference>